<evidence type="ECO:0000313" key="1">
    <source>
        <dbReference type="EMBL" id="KAK4002412.1"/>
    </source>
</evidence>
<keyword evidence="2" id="KW-1185">Reference proteome</keyword>
<evidence type="ECO:0000313" key="2">
    <source>
        <dbReference type="Proteomes" id="UP001234178"/>
    </source>
</evidence>
<accession>A0ABQ9YPA7</accession>
<reference evidence="1 2" key="1">
    <citation type="journal article" date="2023" name="Nucleic Acids Res.">
        <title>The hologenome of Daphnia magna reveals possible DNA methylation and microbiome-mediated evolution of the host genome.</title>
        <authorList>
            <person name="Chaturvedi A."/>
            <person name="Li X."/>
            <person name="Dhandapani V."/>
            <person name="Marshall H."/>
            <person name="Kissane S."/>
            <person name="Cuenca-Cambronero M."/>
            <person name="Asole G."/>
            <person name="Calvet F."/>
            <person name="Ruiz-Romero M."/>
            <person name="Marangio P."/>
            <person name="Guigo R."/>
            <person name="Rago D."/>
            <person name="Mirbahai L."/>
            <person name="Eastwood N."/>
            <person name="Colbourne J.K."/>
            <person name="Zhou J."/>
            <person name="Mallon E."/>
            <person name="Orsini L."/>
        </authorList>
    </citation>
    <scope>NUCLEOTIDE SEQUENCE [LARGE SCALE GENOMIC DNA]</scope>
    <source>
        <strain evidence="1">LRV0_1</strain>
    </source>
</reference>
<name>A0ABQ9YPA7_9CRUS</name>
<sequence>MYRIQATSNNMTRGYGSTTTDDDVCVGGAVFGSRLCYRFNFHNRPEWDGWLETTTTEEWRKQQRMRAADTI</sequence>
<gene>
    <name evidence="1" type="ORF">OUZ56_004240</name>
</gene>
<organism evidence="1 2">
    <name type="scientific">Daphnia magna</name>
    <dbReference type="NCBI Taxonomy" id="35525"/>
    <lineage>
        <taxon>Eukaryota</taxon>
        <taxon>Metazoa</taxon>
        <taxon>Ecdysozoa</taxon>
        <taxon>Arthropoda</taxon>
        <taxon>Crustacea</taxon>
        <taxon>Branchiopoda</taxon>
        <taxon>Diplostraca</taxon>
        <taxon>Cladocera</taxon>
        <taxon>Anomopoda</taxon>
        <taxon>Daphniidae</taxon>
        <taxon>Daphnia</taxon>
    </lineage>
</organism>
<proteinExistence type="predicted"/>
<dbReference type="EMBL" id="JAOYFB010000001">
    <property type="protein sequence ID" value="KAK4002412.1"/>
    <property type="molecule type" value="Genomic_DNA"/>
</dbReference>
<dbReference type="Proteomes" id="UP001234178">
    <property type="component" value="Unassembled WGS sequence"/>
</dbReference>
<protein>
    <submittedName>
        <fullName evidence="1">Uncharacterized protein</fullName>
    </submittedName>
</protein>
<comment type="caution">
    <text evidence="1">The sequence shown here is derived from an EMBL/GenBank/DDBJ whole genome shotgun (WGS) entry which is preliminary data.</text>
</comment>